<dbReference type="EMBL" id="ANMU01000187">
    <property type="protein sequence ID" value="EMJ77287.1"/>
    <property type="molecule type" value="Genomic_DNA"/>
</dbReference>
<proteinExistence type="predicted"/>
<name>M6BC32_LEPBO</name>
<evidence type="ECO:0000313" key="2">
    <source>
        <dbReference type="Proteomes" id="UP000011873"/>
    </source>
</evidence>
<gene>
    <name evidence="1" type="ORF">LEP1GSC016_0079</name>
</gene>
<organism evidence="1 2">
    <name type="scientific">Leptospira borgpetersenii serovar Hardjo-bovis str. Sponselee</name>
    <dbReference type="NCBI Taxonomy" id="1303729"/>
    <lineage>
        <taxon>Bacteria</taxon>
        <taxon>Pseudomonadati</taxon>
        <taxon>Spirochaetota</taxon>
        <taxon>Spirochaetia</taxon>
        <taxon>Leptospirales</taxon>
        <taxon>Leptospiraceae</taxon>
        <taxon>Leptospira</taxon>
    </lineage>
</organism>
<accession>M6BC32</accession>
<dbReference type="PATRIC" id="fig|1218567.3.peg.4371"/>
<dbReference type="Proteomes" id="UP000011873">
    <property type="component" value="Unassembled WGS sequence"/>
</dbReference>
<comment type="caution">
    <text evidence="1">The sequence shown here is derived from an EMBL/GenBank/DDBJ whole genome shotgun (WGS) entry which is preliminary data.</text>
</comment>
<dbReference type="AlphaFoldDB" id="M6BC32"/>
<reference evidence="1 2" key="1">
    <citation type="submission" date="2013-01" db="EMBL/GenBank/DDBJ databases">
        <authorList>
            <person name="Harkins D.M."/>
            <person name="Durkin A.S."/>
            <person name="Brinkac L.M."/>
            <person name="Haft D.H."/>
            <person name="Selengut J.D."/>
            <person name="Sanka R."/>
            <person name="DePew J."/>
            <person name="Purushe J."/>
            <person name="Galloway R.L."/>
            <person name="Vinetz J.M."/>
            <person name="Sutton G.G."/>
            <person name="Nierman W.C."/>
            <person name="Fouts D.E."/>
        </authorList>
    </citation>
    <scope>NUCLEOTIDE SEQUENCE [LARGE SCALE GENOMIC DNA]</scope>
    <source>
        <strain evidence="1 2">Sponselee CDC</strain>
    </source>
</reference>
<evidence type="ECO:0000313" key="1">
    <source>
        <dbReference type="EMBL" id="EMJ77287.1"/>
    </source>
</evidence>
<protein>
    <submittedName>
        <fullName evidence="1">Uncharacterized protein</fullName>
    </submittedName>
</protein>
<sequence length="43" mass="4924">MRIRLEHPDKSLPFLKMGAFIFTQSDIKNVSKLKSKSVPYSGK</sequence>